<keyword evidence="4 6" id="KW-1133">Transmembrane helix</keyword>
<feature type="transmembrane region" description="Helical" evidence="6">
    <location>
        <begin position="338"/>
        <end position="371"/>
    </location>
</feature>
<reference evidence="9" key="1">
    <citation type="journal article" date="2018" name="Int. J. Syst. Evol. Microbiol.">
        <title>Carboxylicivirga sediminis sp. nov., isolated from coastal sediment.</title>
        <authorList>
            <person name="Wang F.Q."/>
            <person name="Ren L.H."/>
            <person name="Zou R.J."/>
            <person name="Sun Y.Z."/>
            <person name="Liu X.J."/>
            <person name="Jiang F."/>
            <person name="Liu L.J."/>
        </authorList>
    </citation>
    <scope>NUCLEOTIDE SEQUENCE</scope>
    <source>
        <strain evidence="9">JR1</strain>
    </source>
</reference>
<evidence type="ECO:0000259" key="7">
    <source>
        <dbReference type="Pfam" id="PF02687"/>
    </source>
</evidence>
<protein>
    <submittedName>
        <fullName evidence="9">ABC transporter permease</fullName>
    </submittedName>
</protein>
<dbReference type="AlphaFoldDB" id="A0A941F6J1"/>
<dbReference type="GO" id="GO:0005886">
    <property type="term" value="C:plasma membrane"/>
    <property type="evidence" value="ECO:0007669"/>
    <property type="project" value="UniProtKB-SubCell"/>
</dbReference>
<feature type="domain" description="ABC3 transporter permease C-terminal" evidence="7">
    <location>
        <begin position="298"/>
        <end position="411"/>
    </location>
</feature>
<keyword evidence="2" id="KW-1003">Cell membrane</keyword>
<evidence type="ECO:0000256" key="5">
    <source>
        <dbReference type="ARBA" id="ARBA00023136"/>
    </source>
</evidence>
<evidence type="ECO:0000256" key="4">
    <source>
        <dbReference type="ARBA" id="ARBA00022989"/>
    </source>
</evidence>
<evidence type="ECO:0000256" key="3">
    <source>
        <dbReference type="ARBA" id="ARBA00022692"/>
    </source>
</evidence>
<organism evidence="9 10">
    <name type="scientific">Carboxylicivirga sediminis</name>
    <dbReference type="NCBI Taxonomy" id="2006564"/>
    <lineage>
        <taxon>Bacteria</taxon>
        <taxon>Pseudomonadati</taxon>
        <taxon>Bacteroidota</taxon>
        <taxon>Bacteroidia</taxon>
        <taxon>Marinilabiliales</taxon>
        <taxon>Marinilabiliaceae</taxon>
        <taxon>Carboxylicivirga</taxon>
    </lineage>
</organism>
<evidence type="ECO:0000313" key="10">
    <source>
        <dbReference type="Proteomes" id="UP000679220"/>
    </source>
</evidence>
<dbReference type="PANTHER" id="PTHR30572:SF15">
    <property type="entry name" value="ABC TRANSPORTER PERMEASE"/>
    <property type="match status" value="1"/>
</dbReference>
<proteinExistence type="predicted"/>
<dbReference type="InterPro" id="IPR025857">
    <property type="entry name" value="MacB_PCD"/>
</dbReference>
<evidence type="ECO:0000313" key="9">
    <source>
        <dbReference type="EMBL" id="MBR8536873.1"/>
    </source>
</evidence>
<keyword evidence="3 6" id="KW-0812">Transmembrane</keyword>
<accession>A0A941F6J1</accession>
<dbReference type="InterPro" id="IPR003838">
    <property type="entry name" value="ABC3_permease_C"/>
</dbReference>
<dbReference type="Pfam" id="PF02687">
    <property type="entry name" value="FtsX"/>
    <property type="match status" value="1"/>
</dbReference>
<dbReference type="Pfam" id="PF12704">
    <property type="entry name" value="MacB_PCD"/>
    <property type="match status" value="1"/>
</dbReference>
<keyword evidence="10" id="KW-1185">Reference proteome</keyword>
<dbReference type="RefSeq" id="WP_212191901.1">
    <property type="nucleotide sequence ID" value="NZ_JAGTAR010000023.1"/>
</dbReference>
<evidence type="ECO:0000259" key="8">
    <source>
        <dbReference type="Pfam" id="PF12704"/>
    </source>
</evidence>
<evidence type="ECO:0000256" key="2">
    <source>
        <dbReference type="ARBA" id="ARBA00022475"/>
    </source>
</evidence>
<feature type="domain" description="MacB-like periplasmic core" evidence="8">
    <location>
        <begin position="26"/>
        <end position="256"/>
    </location>
</feature>
<reference evidence="9" key="2">
    <citation type="submission" date="2021-04" db="EMBL/GenBank/DDBJ databases">
        <authorList>
            <person name="Zhang T."/>
            <person name="Zhang Y."/>
            <person name="Lu D."/>
            <person name="Zuo D."/>
            <person name="Du Z."/>
        </authorList>
    </citation>
    <scope>NUCLEOTIDE SEQUENCE</scope>
    <source>
        <strain evidence="9">JR1</strain>
    </source>
</reference>
<comment type="caution">
    <text evidence="9">The sequence shown here is derived from an EMBL/GenBank/DDBJ whole genome shotgun (WGS) entry which is preliminary data.</text>
</comment>
<dbReference type="EMBL" id="JAGTAR010000023">
    <property type="protein sequence ID" value="MBR8536873.1"/>
    <property type="molecule type" value="Genomic_DNA"/>
</dbReference>
<feature type="transmembrane region" description="Helical" evidence="6">
    <location>
        <begin position="294"/>
        <end position="317"/>
    </location>
</feature>
<keyword evidence="5 6" id="KW-0472">Membrane</keyword>
<name>A0A941F6J1_9BACT</name>
<evidence type="ECO:0000256" key="1">
    <source>
        <dbReference type="ARBA" id="ARBA00004651"/>
    </source>
</evidence>
<feature type="transmembrane region" description="Helical" evidence="6">
    <location>
        <begin position="27"/>
        <end position="47"/>
    </location>
</feature>
<sequence>MILVYKFFKESFLFAINALRTNVLRTILTLSGVTIGIFSIISVFTLIDFLEKQVRDSIESLGDNVVYIQKWPWTPPEGESEYPWWRYMNRQVPSINDYEQIKRRSQIAEAVSYVMSSQKMLQYEDNSYDNVAVMGVSDDFDAIWSFEIGRGRYFSPYETNGGMASAIIGAEIAAELFQGADPIGKRVKMMGRKLLVIGVIQRQGSDIFGNTLDKNIIIPVKFASTLFNLRSESVNPMILVKAKEGYTSDDMVDELTGVMRAIRRIKPSADNDFALNRISLVQKNFDSLFDFIDLAGWFIGGFSILVGGFGIANIMFVSVKERTRIIGIQKALGAKRRFVLLQFLIESTVLSLLGGLAGLLLVFGIAISISLITGSEMALTLLNVLKGIGISTFIGVVSGYIPAWKASRMDPVEAINAL</sequence>
<dbReference type="PANTHER" id="PTHR30572">
    <property type="entry name" value="MEMBRANE COMPONENT OF TRANSPORTER-RELATED"/>
    <property type="match status" value="1"/>
</dbReference>
<dbReference type="Proteomes" id="UP000679220">
    <property type="component" value="Unassembled WGS sequence"/>
</dbReference>
<evidence type="ECO:0000256" key="6">
    <source>
        <dbReference type="SAM" id="Phobius"/>
    </source>
</evidence>
<feature type="transmembrane region" description="Helical" evidence="6">
    <location>
        <begin position="377"/>
        <end position="401"/>
    </location>
</feature>
<gene>
    <name evidence="9" type="ORF">KDU71_14960</name>
</gene>
<dbReference type="GO" id="GO:0022857">
    <property type="term" value="F:transmembrane transporter activity"/>
    <property type="evidence" value="ECO:0007669"/>
    <property type="project" value="TreeGrafter"/>
</dbReference>
<dbReference type="InterPro" id="IPR050250">
    <property type="entry name" value="Macrolide_Exporter_MacB"/>
</dbReference>
<comment type="subcellular location">
    <subcellularLocation>
        <location evidence="1">Cell membrane</location>
        <topology evidence="1">Multi-pass membrane protein</topology>
    </subcellularLocation>
</comment>